<sequence>MSRLLPEAPEYVSAESRGTRGQSMNVVKETRNQCKQRFRNEIKHKWIKNPLHGQYMREAHREQMHQSLTWNRLKIGGIKGKTEALITTRQDQALATKYYKSKILGISNDPKYRLCKKYNETLQHIVSGCPILAAKEYLDRHNSVASHLHWKICRHFNIPTHDKWYLHQPKPVVDTPEVTIIMNHRIITSLRKKPKR</sequence>
<accession>A0A9P0PS97</accession>
<gene>
    <name evidence="2" type="ORF">ACAOBT_LOCUS22453</name>
</gene>
<evidence type="ECO:0000313" key="3">
    <source>
        <dbReference type="Proteomes" id="UP001152888"/>
    </source>
</evidence>
<dbReference type="PANTHER" id="PTHR35450">
    <property type="entry name" value="REVERSE TRANSCRIPTASE DOMAIN-CONTAINING PROTEIN"/>
    <property type="match status" value="1"/>
</dbReference>
<protein>
    <submittedName>
        <fullName evidence="2">Uncharacterized protein</fullName>
    </submittedName>
</protein>
<evidence type="ECO:0000256" key="1">
    <source>
        <dbReference type="SAM" id="MobiDB-lite"/>
    </source>
</evidence>
<dbReference type="AlphaFoldDB" id="A0A9P0PS97"/>
<reference evidence="2" key="1">
    <citation type="submission" date="2022-03" db="EMBL/GenBank/DDBJ databases">
        <authorList>
            <person name="Sayadi A."/>
        </authorList>
    </citation>
    <scope>NUCLEOTIDE SEQUENCE</scope>
</reference>
<comment type="caution">
    <text evidence="2">The sequence shown here is derived from an EMBL/GenBank/DDBJ whole genome shotgun (WGS) entry which is preliminary data.</text>
</comment>
<keyword evidence="3" id="KW-1185">Reference proteome</keyword>
<dbReference type="Proteomes" id="UP001152888">
    <property type="component" value="Unassembled WGS sequence"/>
</dbReference>
<dbReference type="PANTHER" id="PTHR35450:SF2">
    <property type="entry name" value="REVERSE TRANSCRIPTASE DOMAIN-CONTAINING PROTEIN"/>
    <property type="match status" value="1"/>
</dbReference>
<dbReference type="OrthoDB" id="6767133at2759"/>
<organism evidence="2 3">
    <name type="scientific">Acanthoscelides obtectus</name>
    <name type="common">Bean weevil</name>
    <name type="synonym">Bruchus obtectus</name>
    <dbReference type="NCBI Taxonomy" id="200917"/>
    <lineage>
        <taxon>Eukaryota</taxon>
        <taxon>Metazoa</taxon>
        <taxon>Ecdysozoa</taxon>
        <taxon>Arthropoda</taxon>
        <taxon>Hexapoda</taxon>
        <taxon>Insecta</taxon>
        <taxon>Pterygota</taxon>
        <taxon>Neoptera</taxon>
        <taxon>Endopterygota</taxon>
        <taxon>Coleoptera</taxon>
        <taxon>Polyphaga</taxon>
        <taxon>Cucujiformia</taxon>
        <taxon>Chrysomeloidea</taxon>
        <taxon>Chrysomelidae</taxon>
        <taxon>Bruchinae</taxon>
        <taxon>Bruchini</taxon>
        <taxon>Acanthoscelides</taxon>
    </lineage>
</organism>
<proteinExistence type="predicted"/>
<feature type="region of interest" description="Disordered" evidence="1">
    <location>
        <begin position="1"/>
        <end position="27"/>
    </location>
</feature>
<dbReference type="EMBL" id="CAKOFQ010007217">
    <property type="protein sequence ID" value="CAH1995192.1"/>
    <property type="molecule type" value="Genomic_DNA"/>
</dbReference>
<evidence type="ECO:0000313" key="2">
    <source>
        <dbReference type="EMBL" id="CAH1995192.1"/>
    </source>
</evidence>
<name>A0A9P0PS97_ACAOB</name>